<dbReference type="GO" id="GO:0008932">
    <property type="term" value="F:lytic endotransglycosylase activity"/>
    <property type="evidence" value="ECO:0007669"/>
    <property type="project" value="UniProtKB-UniRule"/>
</dbReference>
<keyword evidence="4" id="KW-0472">Membrane</keyword>
<dbReference type="GO" id="GO:0000270">
    <property type="term" value="P:peptidoglycan metabolic process"/>
    <property type="evidence" value="ECO:0007669"/>
    <property type="project" value="UniProtKB-UniRule"/>
</dbReference>
<dbReference type="HOGENOM" id="CLU_042923_3_4_7"/>
<dbReference type="AlphaFoldDB" id="I5AY01"/>
<comment type="subcellular location">
    <subcellularLocation>
        <location evidence="4">Cell membrane</location>
        <topology evidence="4">Lipid-anchor</topology>
    </subcellularLocation>
</comment>
<accession>I5AY01</accession>
<dbReference type="RefSeq" id="WP_004070457.1">
    <property type="nucleotide sequence ID" value="NZ_CM001488.1"/>
</dbReference>
<feature type="domain" description="SPOR" evidence="7">
    <location>
        <begin position="182"/>
        <end position="261"/>
    </location>
</feature>
<keyword evidence="2 4" id="KW-0456">Lyase</keyword>
<dbReference type="EC" id="4.2.2.-" evidence="4"/>
<keyword evidence="4" id="KW-0564">Palmitate</keyword>
<dbReference type="GO" id="GO:0005886">
    <property type="term" value="C:plasma membrane"/>
    <property type="evidence" value="ECO:0007669"/>
    <property type="project" value="UniProtKB-SubCell"/>
</dbReference>
<dbReference type="Pfam" id="PF05036">
    <property type="entry name" value="SPOR"/>
    <property type="match status" value="1"/>
</dbReference>
<protein>
    <recommendedName>
        <fullName evidence="4">Probable endolytic peptidoglycan transglycosylase RlpA</fullName>
        <ecNumber evidence="4">4.2.2.-</ecNumber>
    </recommendedName>
</protein>
<dbReference type="Pfam" id="PF03330">
    <property type="entry name" value="DPBB_1"/>
    <property type="match status" value="1"/>
</dbReference>
<evidence type="ECO:0000256" key="3">
    <source>
        <dbReference type="ARBA" id="ARBA00023316"/>
    </source>
</evidence>
<comment type="similarity">
    <text evidence="4 5">Belongs to the RlpA family.</text>
</comment>
<sequence>MNYATRTLIPALVVCLAVAFALAGCGAGKYDSGYGRSGDKAYKGTEPTQRPYRIAGKHYYPMATAKGYVEKGRASWYGKKFHGRKTSNGETYNMYAMTAAHKTLPMNTWVSVENLENGRHVTLRINDRGPFVAGRIIDLTYTAARLIDMVGPGTARVKVTALGKATAYSKKDHSPVNFTPVDYWKGNFTVQVGAFTVRANADKYRIKLSMAYINAHIVPYEDDRGQFYRVRIGKFDNLNDAVAFSERLMARKGFRHAFAVAE</sequence>
<evidence type="ECO:0000259" key="7">
    <source>
        <dbReference type="PROSITE" id="PS51724"/>
    </source>
</evidence>
<dbReference type="PROSITE" id="PS51257">
    <property type="entry name" value="PROKAR_LIPOPROTEIN"/>
    <property type="match status" value="1"/>
</dbReference>
<dbReference type="InterPro" id="IPR034718">
    <property type="entry name" value="RlpA"/>
</dbReference>
<proteinExistence type="inferred from homology"/>
<dbReference type="PANTHER" id="PTHR34183:SF1">
    <property type="entry name" value="ENDOLYTIC PEPTIDOGLYCAN TRANSGLYCOSYLASE RLPA"/>
    <property type="match status" value="1"/>
</dbReference>
<evidence type="ECO:0000313" key="8">
    <source>
        <dbReference type="EMBL" id="EIM62114.1"/>
    </source>
</evidence>
<gene>
    <name evidence="4" type="primary">rlpA</name>
    <name evidence="8" type="ORF">DespoDRAFT_00065</name>
</gene>
<dbReference type="EMBL" id="CM001488">
    <property type="protein sequence ID" value="EIM62114.1"/>
    <property type="molecule type" value="Genomic_DNA"/>
</dbReference>
<feature type="signal peptide" evidence="6">
    <location>
        <begin position="1"/>
        <end position="23"/>
    </location>
</feature>
<name>I5AY01_9BACT</name>
<dbReference type="HAMAP" id="MF_02071">
    <property type="entry name" value="RlpA"/>
    <property type="match status" value="1"/>
</dbReference>
<evidence type="ECO:0000313" key="9">
    <source>
        <dbReference type="Proteomes" id="UP000005778"/>
    </source>
</evidence>
<dbReference type="GO" id="GO:0042834">
    <property type="term" value="F:peptidoglycan binding"/>
    <property type="evidence" value="ECO:0007669"/>
    <property type="project" value="InterPro"/>
</dbReference>
<dbReference type="PROSITE" id="PS51724">
    <property type="entry name" value="SPOR"/>
    <property type="match status" value="1"/>
</dbReference>
<dbReference type="STRING" id="879212.DespoDRAFT_00065"/>
<organism evidence="8 9">
    <name type="scientific">Desulfobacter postgatei 2ac9</name>
    <dbReference type="NCBI Taxonomy" id="879212"/>
    <lineage>
        <taxon>Bacteria</taxon>
        <taxon>Pseudomonadati</taxon>
        <taxon>Thermodesulfobacteriota</taxon>
        <taxon>Desulfobacteria</taxon>
        <taxon>Desulfobacterales</taxon>
        <taxon>Desulfobacteraceae</taxon>
        <taxon>Desulfobacter</taxon>
    </lineage>
</organism>
<dbReference type="GO" id="GO:0071555">
    <property type="term" value="P:cell wall organization"/>
    <property type="evidence" value="ECO:0007669"/>
    <property type="project" value="UniProtKB-KW"/>
</dbReference>
<dbReference type="CDD" id="cd22268">
    <property type="entry name" value="DPBB_RlpA-like"/>
    <property type="match status" value="1"/>
</dbReference>
<dbReference type="NCBIfam" id="TIGR00413">
    <property type="entry name" value="rlpA"/>
    <property type="match status" value="1"/>
</dbReference>
<keyword evidence="1 6" id="KW-0732">Signal</keyword>
<evidence type="ECO:0000256" key="4">
    <source>
        <dbReference type="HAMAP-Rule" id="MF_02071"/>
    </source>
</evidence>
<evidence type="ECO:0000256" key="5">
    <source>
        <dbReference type="RuleBase" id="RU003495"/>
    </source>
</evidence>
<evidence type="ECO:0000256" key="6">
    <source>
        <dbReference type="SAM" id="SignalP"/>
    </source>
</evidence>
<keyword evidence="4 8" id="KW-0449">Lipoprotein</keyword>
<dbReference type="Gene3D" id="3.30.70.1070">
    <property type="entry name" value="Sporulation related repeat"/>
    <property type="match status" value="1"/>
</dbReference>
<dbReference type="SUPFAM" id="SSF110997">
    <property type="entry name" value="Sporulation related repeat"/>
    <property type="match status" value="1"/>
</dbReference>
<keyword evidence="9" id="KW-1185">Reference proteome</keyword>
<evidence type="ECO:0000256" key="1">
    <source>
        <dbReference type="ARBA" id="ARBA00022729"/>
    </source>
</evidence>
<reference evidence="8 9" key="1">
    <citation type="submission" date="2011-09" db="EMBL/GenBank/DDBJ databases">
        <authorList>
            <consortium name="US DOE Joint Genome Institute (JGI-PGF)"/>
            <person name="Lucas S."/>
            <person name="Han J."/>
            <person name="Lapidus A."/>
            <person name="Cheng J.-F."/>
            <person name="Goodwin L."/>
            <person name="Pitluck S."/>
            <person name="Peters L."/>
            <person name="Land M.L."/>
            <person name="Hauser L."/>
            <person name="Orellana R."/>
            <person name="Lovley D."/>
            <person name="Woyke T.J."/>
        </authorList>
    </citation>
    <scope>NUCLEOTIDE SEQUENCE [LARGE SCALE GENOMIC DNA]</scope>
    <source>
        <strain evidence="8 9">2ac9</strain>
    </source>
</reference>
<dbReference type="InterPro" id="IPR036680">
    <property type="entry name" value="SPOR-like_sf"/>
</dbReference>
<dbReference type="Proteomes" id="UP000005778">
    <property type="component" value="Chromosome"/>
</dbReference>
<dbReference type="InterPro" id="IPR036908">
    <property type="entry name" value="RlpA-like_sf"/>
</dbReference>
<dbReference type="eggNOG" id="COG0797">
    <property type="taxonomic scope" value="Bacteria"/>
</dbReference>
<reference evidence="8 9" key="2">
    <citation type="submission" date="2012-02" db="EMBL/GenBank/DDBJ databases">
        <title>Improved High-Quality Draft sequence of Desulfobacter postgatei 2ac9.</title>
        <authorList>
            <consortium name="US DOE Joint Genome Institute"/>
            <person name="Lucas S."/>
            <person name="Han J."/>
            <person name="Lapidus A."/>
            <person name="Cheng J.-F."/>
            <person name="Goodwin L."/>
            <person name="Pitluck S."/>
            <person name="Peters L."/>
            <person name="Ovchinnikova G."/>
            <person name="Held B."/>
            <person name="Detter J.C."/>
            <person name="Han C."/>
            <person name="Tapia R."/>
            <person name="Land M."/>
            <person name="Hauser L."/>
            <person name="Kyrpides N."/>
            <person name="Ivanova N."/>
            <person name="Pagani I."/>
            <person name="Orellana R."/>
            <person name="Lovley D."/>
            <person name="Woyke T."/>
        </authorList>
    </citation>
    <scope>NUCLEOTIDE SEQUENCE [LARGE SCALE GENOMIC DNA]</scope>
    <source>
        <strain evidence="8 9">2ac9</strain>
    </source>
</reference>
<keyword evidence="4" id="KW-1003">Cell membrane</keyword>
<evidence type="ECO:0000256" key="2">
    <source>
        <dbReference type="ARBA" id="ARBA00023239"/>
    </source>
</evidence>
<keyword evidence="3 4" id="KW-0961">Cell wall biogenesis/degradation</keyword>
<dbReference type="PANTHER" id="PTHR34183">
    <property type="entry name" value="ENDOLYTIC PEPTIDOGLYCAN TRANSGLYCOSYLASE RLPA"/>
    <property type="match status" value="1"/>
</dbReference>
<comment type="function">
    <text evidence="4">Lytic transglycosylase with a strong preference for naked glycan strands that lack stem peptides.</text>
</comment>
<dbReference type="Gene3D" id="2.40.40.10">
    <property type="entry name" value="RlpA-like domain"/>
    <property type="match status" value="1"/>
</dbReference>
<dbReference type="InterPro" id="IPR007730">
    <property type="entry name" value="SPOR-like_dom"/>
</dbReference>
<feature type="chain" id="PRO_5009991904" description="Probable endolytic peptidoglycan transglycosylase RlpA" evidence="6">
    <location>
        <begin position="24"/>
        <end position="262"/>
    </location>
</feature>
<dbReference type="InterPro" id="IPR009009">
    <property type="entry name" value="RlpA-like_DPBB"/>
</dbReference>
<dbReference type="SUPFAM" id="SSF50685">
    <property type="entry name" value="Barwin-like endoglucanases"/>
    <property type="match status" value="1"/>
</dbReference>
<dbReference type="InterPro" id="IPR012997">
    <property type="entry name" value="RplA"/>
</dbReference>